<feature type="compositionally biased region" description="Low complexity" evidence="1">
    <location>
        <begin position="30"/>
        <end position="41"/>
    </location>
</feature>
<accession>A0A2P8DQ05</accession>
<dbReference type="InterPro" id="IPR045633">
    <property type="entry name" value="DUF6414"/>
</dbReference>
<name>A0A2P8DQ05_9ACTN</name>
<organism evidence="2 3">
    <name type="scientific">Murinocardiopsis flavida</name>
    <dbReference type="NCBI Taxonomy" id="645275"/>
    <lineage>
        <taxon>Bacteria</taxon>
        <taxon>Bacillati</taxon>
        <taxon>Actinomycetota</taxon>
        <taxon>Actinomycetes</taxon>
        <taxon>Streptosporangiales</taxon>
        <taxon>Nocardiopsidaceae</taxon>
        <taxon>Murinocardiopsis</taxon>
    </lineage>
</organism>
<sequence>MILREFLYVDTDKVRSMQAQIDGGISENQGNTTKKMKTTSGGTKGILSHQQEWGTEVHVSKSFGDAMFPILEESLESLGILKDISEELTFPEFWSSDALQHEVPIGSIVRISALGSLFDARYVATSFANFATIYTGLQGIGAAPRSSKVTNGKQQQTRNQRRGNVNNEKIEIEELEKMIPDFEMPGEPGKAIGADRLRSLVRISRGMFNPGLHLNLTPTQDDRLSIGARLQEGRQYLDSDPEILFARYGTKKQEWTIVGTVGQYSRMEDAVYPGDPGLADAINVYRNRTAEYINSFMGAMGAQGFSDLPQYPGFSLVPFAVYRVISNDQNGQISVPNGG</sequence>
<feature type="region of interest" description="Disordered" evidence="1">
    <location>
        <begin position="24"/>
        <end position="43"/>
    </location>
</feature>
<dbReference type="RefSeq" id="WP_146165514.1">
    <property type="nucleotide sequence ID" value="NZ_PYGA01000003.1"/>
</dbReference>
<dbReference type="Pfam" id="PF19952">
    <property type="entry name" value="DUF6414"/>
    <property type="match status" value="1"/>
</dbReference>
<feature type="compositionally biased region" description="Polar residues" evidence="1">
    <location>
        <begin position="147"/>
        <end position="165"/>
    </location>
</feature>
<dbReference type="AlphaFoldDB" id="A0A2P8DQ05"/>
<dbReference type="OrthoDB" id="3631775at2"/>
<protein>
    <submittedName>
        <fullName evidence="2">Uncharacterized protein</fullName>
    </submittedName>
</protein>
<evidence type="ECO:0000313" key="3">
    <source>
        <dbReference type="Proteomes" id="UP000240542"/>
    </source>
</evidence>
<evidence type="ECO:0000313" key="2">
    <source>
        <dbReference type="EMBL" id="PSK99306.1"/>
    </source>
</evidence>
<evidence type="ECO:0000256" key="1">
    <source>
        <dbReference type="SAM" id="MobiDB-lite"/>
    </source>
</evidence>
<gene>
    <name evidence="2" type="ORF">CLV63_10327</name>
</gene>
<comment type="caution">
    <text evidence="2">The sequence shown here is derived from an EMBL/GenBank/DDBJ whole genome shotgun (WGS) entry which is preliminary data.</text>
</comment>
<reference evidence="2 3" key="1">
    <citation type="submission" date="2018-03" db="EMBL/GenBank/DDBJ databases">
        <title>Genomic Encyclopedia of Archaeal and Bacterial Type Strains, Phase II (KMG-II): from individual species to whole genera.</title>
        <authorList>
            <person name="Goeker M."/>
        </authorList>
    </citation>
    <scope>NUCLEOTIDE SEQUENCE [LARGE SCALE GENOMIC DNA]</scope>
    <source>
        <strain evidence="2 3">DSM 45312</strain>
    </source>
</reference>
<keyword evidence="3" id="KW-1185">Reference proteome</keyword>
<feature type="region of interest" description="Disordered" evidence="1">
    <location>
        <begin position="143"/>
        <end position="165"/>
    </location>
</feature>
<dbReference type="Proteomes" id="UP000240542">
    <property type="component" value="Unassembled WGS sequence"/>
</dbReference>
<dbReference type="EMBL" id="PYGA01000003">
    <property type="protein sequence ID" value="PSK99306.1"/>
    <property type="molecule type" value="Genomic_DNA"/>
</dbReference>
<proteinExistence type="predicted"/>